<sequence>MHVDLRPKWLMLTGVVLLSSSILLGASDFFNSAVEVLDSVKRQYLVQYGEPMNVMKYLAKCFGEGQQACANVYLQSWKIPDWLKAVHLTNFVLGAVFWWYARIWKPETAYRRQVRVAAGRVDELKEKSTSKPAGTLAMAKVKQ</sequence>
<organism evidence="2 3">
    <name type="scientific">Deinococcus cellulosilyticus (strain DSM 18568 / NBRC 106333 / KACC 11606 / 5516J-15)</name>
    <dbReference type="NCBI Taxonomy" id="1223518"/>
    <lineage>
        <taxon>Bacteria</taxon>
        <taxon>Thermotogati</taxon>
        <taxon>Deinococcota</taxon>
        <taxon>Deinococci</taxon>
        <taxon>Deinococcales</taxon>
        <taxon>Deinococcaceae</taxon>
        <taxon>Deinococcus</taxon>
    </lineage>
</organism>
<comment type="caution">
    <text evidence="2">The sequence shown here is derived from an EMBL/GenBank/DDBJ whole genome shotgun (WGS) entry which is preliminary data.</text>
</comment>
<dbReference type="AlphaFoldDB" id="A0A511NAS4"/>
<keyword evidence="1" id="KW-0812">Transmembrane</keyword>
<dbReference type="RefSeq" id="WP_146891410.1">
    <property type="nucleotide sequence ID" value="NZ_BJXB01000047.1"/>
</dbReference>
<proteinExistence type="predicted"/>
<gene>
    <name evidence="2" type="ORF">DC3_55480</name>
</gene>
<feature type="transmembrane region" description="Helical" evidence="1">
    <location>
        <begin position="9"/>
        <end position="30"/>
    </location>
</feature>
<evidence type="ECO:0000313" key="3">
    <source>
        <dbReference type="Proteomes" id="UP000321306"/>
    </source>
</evidence>
<keyword evidence="1" id="KW-1133">Transmembrane helix</keyword>
<evidence type="ECO:0000313" key="2">
    <source>
        <dbReference type="EMBL" id="GEM49913.1"/>
    </source>
</evidence>
<dbReference type="EMBL" id="BJXB01000047">
    <property type="protein sequence ID" value="GEM49913.1"/>
    <property type="molecule type" value="Genomic_DNA"/>
</dbReference>
<keyword evidence="3" id="KW-1185">Reference proteome</keyword>
<feature type="transmembrane region" description="Helical" evidence="1">
    <location>
        <begin position="82"/>
        <end position="101"/>
    </location>
</feature>
<name>A0A511NAS4_DEIC1</name>
<dbReference type="Proteomes" id="UP000321306">
    <property type="component" value="Unassembled WGS sequence"/>
</dbReference>
<keyword evidence="1" id="KW-0472">Membrane</keyword>
<protein>
    <submittedName>
        <fullName evidence="2">Uncharacterized protein</fullName>
    </submittedName>
</protein>
<evidence type="ECO:0000256" key="1">
    <source>
        <dbReference type="SAM" id="Phobius"/>
    </source>
</evidence>
<accession>A0A511NAS4</accession>
<reference evidence="2 3" key="1">
    <citation type="submission" date="2019-07" db="EMBL/GenBank/DDBJ databases">
        <title>Whole genome shotgun sequence of Deinococcus cellulosilyticus NBRC 106333.</title>
        <authorList>
            <person name="Hosoyama A."/>
            <person name="Uohara A."/>
            <person name="Ohji S."/>
            <person name="Ichikawa N."/>
        </authorList>
    </citation>
    <scope>NUCLEOTIDE SEQUENCE [LARGE SCALE GENOMIC DNA]</scope>
    <source>
        <strain evidence="2 3">NBRC 106333</strain>
    </source>
</reference>